<dbReference type="AlphaFoldDB" id="A0A8J5ZMM7"/>
<keyword evidence="3" id="KW-1185">Reference proteome</keyword>
<comment type="caution">
    <text evidence="2">The sequence shown here is derived from an EMBL/GenBank/DDBJ whole genome shotgun (WGS) entry which is preliminary data.</text>
</comment>
<accession>A0A8J5ZMM7</accession>
<feature type="non-terminal residue" evidence="2">
    <location>
        <position position="1"/>
    </location>
</feature>
<evidence type="ECO:0000313" key="3">
    <source>
        <dbReference type="Proteomes" id="UP000700334"/>
    </source>
</evidence>
<dbReference type="Proteomes" id="UP000700334">
    <property type="component" value="Unassembled WGS sequence"/>
</dbReference>
<gene>
    <name evidence="2" type="ORF">J0S82_001495</name>
</gene>
<evidence type="ECO:0000256" key="1">
    <source>
        <dbReference type="SAM" id="MobiDB-lite"/>
    </source>
</evidence>
<organism evidence="2 3">
    <name type="scientific">Galemys pyrenaicus</name>
    <name type="common">Iberian desman</name>
    <name type="synonym">Pyrenean desman</name>
    <dbReference type="NCBI Taxonomy" id="202257"/>
    <lineage>
        <taxon>Eukaryota</taxon>
        <taxon>Metazoa</taxon>
        <taxon>Chordata</taxon>
        <taxon>Craniata</taxon>
        <taxon>Vertebrata</taxon>
        <taxon>Euteleostomi</taxon>
        <taxon>Mammalia</taxon>
        <taxon>Eutheria</taxon>
        <taxon>Laurasiatheria</taxon>
        <taxon>Eulipotyphla</taxon>
        <taxon>Talpidae</taxon>
        <taxon>Galemys</taxon>
    </lineage>
</organism>
<feature type="region of interest" description="Disordered" evidence="1">
    <location>
        <begin position="50"/>
        <end position="72"/>
    </location>
</feature>
<evidence type="ECO:0000313" key="2">
    <source>
        <dbReference type="EMBL" id="KAG8504286.1"/>
    </source>
</evidence>
<name>A0A8J5ZMM7_GALPY</name>
<sequence length="72" mass="7968">MCCLPSHSYTATNGFARVQSSTSSQIYTLSERLHPSDNSMKVIPLTTFTLGQQPRPSEGNIPIMEEKPLKTL</sequence>
<reference evidence="2" key="1">
    <citation type="journal article" date="2021" name="Evol. Appl.">
        <title>The genome of the Pyrenean desman and the effects of bottlenecks and inbreeding on the genomic landscape of an endangered species.</title>
        <authorList>
            <person name="Escoda L."/>
            <person name="Castresana J."/>
        </authorList>
    </citation>
    <scope>NUCLEOTIDE SEQUENCE</scope>
    <source>
        <strain evidence="2">IBE-C5619</strain>
    </source>
</reference>
<dbReference type="EMBL" id="JAGFMF010012306">
    <property type="protein sequence ID" value="KAG8504286.1"/>
    <property type="molecule type" value="Genomic_DNA"/>
</dbReference>
<proteinExistence type="predicted"/>
<dbReference type="OrthoDB" id="9536916at2759"/>
<protein>
    <submittedName>
        <fullName evidence="2">Protocadherin-11 X-linked</fullName>
    </submittedName>
</protein>